<name>A0A0N9QXR0_9VIRU</name>
<dbReference type="Proteomes" id="UP000203826">
    <property type="component" value="Segment"/>
</dbReference>
<feature type="compositionally biased region" description="Basic and acidic residues" evidence="1">
    <location>
        <begin position="40"/>
        <end position="49"/>
    </location>
</feature>
<gene>
    <name evidence="2" type="ORF">ceV_395</name>
</gene>
<reference evidence="2 3" key="1">
    <citation type="journal article" date="2015" name="Genome Announc.">
        <title>The 474-Kilobase-Pair Complete Genome Sequence of CeV-01B, a Virus Infecting Haptolina (Chrysochromulina) ericina (Prymnesiophyceae).</title>
        <authorList>
            <person name="Gallot-Lavallee L."/>
            <person name="Pagarete A."/>
            <person name="Legendre M."/>
            <person name="Santini S."/>
            <person name="Sandaa R.A."/>
            <person name="Himmelbauer H."/>
            <person name="Ogata H."/>
            <person name="Bratbak G."/>
            <person name="Claverie J.M."/>
        </authorList>
    </citation>
    <scope>NUCLEOTIDE SEQUENCE [LARGE SCALE GENOMIC DNA]</scope>
    <source>
        <strain evidence="2">CeV-01B</strain>
    </source>
</reference>
<evidence type="ECO:0000256" key="1">
    <source>
        <dbReference type="SAM" id="MobiDB-lite"/>
    </source>
</evidence>
<feature type="region of interest" description="Disordered" evidence="1">
    <location>
        <begin position="29"/>
        <end position="49"/>
    </location>
</feature>
<dbReference type="OrthoDB" id="32942at10239"/>
<evidence type="ECO:0000313" key="2">
    <source>
        <dbReference type="EMBL" id="ALH23301.1"/>
    </source>
</evidence>
<keyword evidence="3" id="KW-1185">Reference proteome</keyword>
<proteinExistence type="predicted"/>
<evidence type="ECO:0000313" key="3">
    <source>
        <dbReference type="Proteomes" id="UP000203826"/>
    </source>
</evidence>
<organism evidence="2 3">
    <name type="scientific">Chrysochromulina ericina virus CeV-01B</name>
    <dbReference type="NCBI Taxonomy" id="3070830"/>
    <lineage>
        <taxon>Viruses</taxon>
        <taxon>Varidnaviria</taxon>
        <taxon>Bamfordvirae</taxon>
        <taxon>Nucleocytoviricota</taxon>
        <taxon>Megaviricetes</taxon>
        <taxon>Imitervirales</taxon>
        <taxon>Mesomimiviridae</taxon>
        <taxon>Tethysvirus</taxon>
        <taxon>Tethysvirus raunefjordenense</taxon>
    </lineage>
</organism>
<dbReference type="KEGG" id="vg:26049262"/>
<sequence>MIQKSSEKSSEVFTCHCCDYKASRKSQYERHLSTQKHKNRENDTNDTKKVPKSSEVFICVCGKSYTHRQNLYRHQKSCKKLDINALENLNNKSTVGDVTTTDVIQKLVHENTEFRTILFKQFETFKEQQEAVEIENKNLRNQINELIPKVGTTVNNTINKQKFNINIFLNETCKDALTINEFIDKIKVSIDNLLVTKDKGICEGVSNIFIENMNKLSLHERPMHCTDMKNETLYIKCDADNDMWSKDEENRNLKDAISKVTHYQRQNLDKWIVEHPNWNKNSKEQEEYMRLVKSCTEDCKEDKVIKRLCNSVFINIDEK</sequence>
<dbReference type="EMBL" id="KT820662">
    <property type="protein sequence ID" value="ALH23301.1"/>
    <property type="molecule type" value="Genomic_DNA"/>
</dbReference>
<accession>A0A0N9QXR0</accession>
<protein>
    <submittedName>
        <fullName evidence="2">MIGE-like protein</fullName>
    </submittedName>
</protein>